<evidence type="ECO:0000256" key="5">
    <source>
        <dbReference type="ARBA" id="ARBA00023004"/>
    </source>
</evidence>
<name>A0A9P4JR82_9PLEO</name>
<dbReference type="GO" id="GO:0016705">
    <property type="term" value="F:oxidoreductase activity, acting on paired donors, with incorporation or reduction of molecular oxygen"/>
    <property type="evidence" value="ECO:0007669"/>
    <property type="project" value="InterPro"/>
</dbReference>
<dbReference type="AlphaFoldDB" id="A0A9P4JR82"/>
<protein>
    <submittedName>
        <fullName evidence="8">Cytochrome P450 monooxygenase-like protein</fullName>
    </submittedName>
</protein>
<evidence type="ECO:0000256" key="6">
    <source>
        <dbReference type="PIRSR" id="PIRSR602401-1"/>
    </source>
</evidence>
<organism evidence="8 9">
    <name type="scientific">Delitschia confertaspora ATCC 74209</name>
    <dbReference type="NCBI Taxonomy" id="1513339"/>
    <lineage>
        <taxon>Eukaryota</taxon>
        <taxon>Fungi</taxon>
        <taxon>Dikarya</taxon>
        <taxon>Ascomycota</taxon>
        <taxon>Pezizomycotina</taxon>
        <taxon>Dothideomycetes</taxon>
        <taxon>Pleosporomycetidae</taxon>
        <taxon>Pleosporales</taxon>
        <taxon>Delitschiaceae</taxon>
        <taxon>Delitschia</taxon>
    </lineage>
</organism>
<dbReference type="Proteomes" id="UP000799536">
    <property type="component" value="Unassembled WGS sequence"/>
</dbReference>
<evidence type="ECO:0000256" key="1">
    <source>
        <dbReference type="ARBA" id="ARBA00001971"/>
    </source>
</evidence>
<reference evidence="8" key="1">
    <citation type="journal article" date="2020" name="Stud. Mycol.">
        <title>101 Dothideomycetes genomes: a test case for predicting lifestyles and emergence of pathogens.</title>
        <authorList>
            <person name="Haridas S."/>
            <person name="Albert R."/>
            <person name="Binder M."/>
            <person name="Bloem J."/>
            <person name="Labutti K."/>
            <person name="Salamov A."/>
            <person name="Andreopoulos B."/>
            <person name="Baker S."/>
            <person name="Barry K."/>
            <person name="Bills G."/>
            <person name="Bluhm B."/>
            <person name="Cannon C."/>
            <person name="Castanera R."/>
            <person name="Culley D."/>
            <person name="Daum C."/>
            <person name="Ezra D."/>
            <person name="Gonzalez J."/>
            <person name="Henrissat B."/>
            <person name="Kuo A."/>
            <person name="Liang C."/>
            <person name="Lipzen A."/>
            <person name="Lutzoni F."/>
            <person name="Magnuson J."/>
            <person name="Mondo S."/>
            <person name="Nolan M."/>
            <person name="Ohm R."/>
            <person name="Pangilinan J."/>
            <person name="Park H.-J."/>
            <person name="Ramirez L."/>
            <person name="Alfaro M."/>
            <person name="Sun H."/>
            <person name="Tritt A."/>
            <person name="Yoshinaga Y."/>
            <person name="Zwiers L.-H."/>
            <person name="Turgeon B."/>
            <person name="Goodwin S."/>
            <person name="Spatafora J."/>
            <person name="Crous P."/>
            <person name="Grigoriev I."/>
        </authorList>
    </citation>
    <scope>NUCLEOTIDE SEQUENCE</scope>
    <source>
        <strain evidence="8">ATCC 74209</strain>
    </source>
</reference>
<dbReference type="PRINTS" id="PR00463">
    <property type="entry name" value="EP450I"/>
</dbReference>
<evidence type="ECO:0000256" key="3">
    <source>
        <dbReference type="ARBA" id="ARBA00022723"/>
    </source>
</evidence>
<dbReference type="OrthoDB" id="1470350at2759"/>
<dbReference type="GO" id="GO:0004497">
    <property type="term" value="F:monooxygenase activity"/>
    <property type="evidence" value="ECO:0007669"/>
    <property type="project" value="UniProtKB-KW"/>
</dbReference>
<evidence type="ECO:0000313" key="9">
    <source>
        <dbReference type="Proteomes" id="UP000799536"/>
    </source>
</evidence>
<dbReference type="PANTHER" id="PTHR24305:SF96">
    <property type="entry name" value="CYTOCHROME P450 MONOOXYGENASE STCB-RELATED"/>
    <property type="match status" value="1"/>
</dbReference>
<dbReference type="InterPro" id="IPR050121">
    <property type="entry name" value="Cytochrome_P450_monoxygenase"/>
</dbReference>
<dbReference type="CDD" id="cd11059">
    <property type="entry name" value="CYP_fungal"/>
    <property type="match status" value="1"/>
</dbReference>
<dbReference type="PROSITE" id="PS00086">
    <property type="entry name" value="CYTOCHROME_P450"/>
    <property type="match status" value="1"/>
</dbReference>
<dbReference type="SUPFAM" id="SSF48264">
    <property type="entry name" value="Cytochrome P450"/>
    <property type="match status" value="1"/>
</dbReference>
<dbReference type="FunFam" id="1.10.630.10:FF:000093">
    <property type="entry name" value="Cytochrome P450 monooxygenase"/>
    <property type="match status" value="1"/>
</dbReference>
<keyword evidence="3 6" id="KW-0479">Metal-binding</keyword>
<dbReference type="InterPro" id="IPR002401">
    <property type="entry name" value="Cyt_P450_E_grp-I"/>
</dbReference>
<evidence type="ECO:0000313" key="8">
    <source>
        <dbReference type="EMBL" id="KAF2201769.1"/>
    </source>
</evidence>
<keyword evidence="4 7" id="KW-0560">Oxidoreductase</keyword>
<keyword evidence="6 7" id="KW-0349">Heme</keyword>
<dbReference type="PRINTS" id="PR00385">
    <property type="entry name" value="P450"/>
</dbReference>
<dbReference type="InterPro" id="IPR001128">
    <property type="entry name" value="Cyt_P450"/>
</dbReference>
<gene>
    <name evidence="8" type="ORF">GQ43DRAFT_462910</name>
</gene>
<comment type="caution">
    <text evidence="8">The sequence shown here is derived from an EMBL/GenBank/DDBJ whole genome shotgun (WGS) entry which is preliminary data.</text>
</comment>
<sequence>MTFIENVIPSSKYVRASSEKFPSFAYVAITCPTRHLPGPWYTRFTHLRLKQAVMSGQRIFYVHDLHEKYGPIVRLSPNEVGVADLESFKEIHKVGSKYLKSEWYQRLANFPKPGVFTMTDPREHALRRRLLSRSFSRSYLIEHWESVVREKAQTCVTKIKEEAKKGKTDVFHWWLLLASDVSAHLAFGQSFEMLEHGKVNDLMRALKRLTIGAGLMVEMPLLRLLRFIPVGIVQDMFNANDTILKGAGLAVEKARSRRGENNIFAKVIEDCEKEGEGHIDSMDVRIEAMNIIIAGTDTTGVTLTYLVWAVLQRPDLQSALEKEVADLRPSFREDELIALPVLNAVIEETLRLYGAAPSGLPRVVPQGGAKMEKHFIPGRITVSTQAYTLHRDPQIWKDPLEFNPFRWIPTPVDPSCKVAFHPFGAGARSCIGIHLARMELRYATAFFFRECKGIRLCESTTPESMAFENFFLIAPKAHKCETTMDGDVIGEMERKKVEAGLKAIEDDMKEIEGRVGKKVEVEVNA</sequence>
<accession>A0A9P4JR82</accession>
<dbReference type="EMBL" id="ML993962">
    <property type="protein sequence ID" value="KAF2201769.1"/>
    <property type="molecule type" value="Genomic_DNA"/>
</dbReference>
<proteinExistence type="inferred from homology"/>
<comment type="similarity">
    <text evidence="2 7">Belongs to the cytochrome P450 family.</text>
</comment>
<evidence type="ECO:0000256" key="4">
    <source>
        <dbReference type="ARBA" id="ARBA00023002"/>
    </source>
</evidence>
<dbReference type="GO" id="GO:0005506">
    <property type="term" value="F:iron ion binding"/>
    <property type="evidence" value="ECO:0007669"/>
    <property type="project" value="InterPro"/>
</dbReference>
<dbReference type="PANTHER" id="PTHR24305">
    <property type="entry name" value="CYTOCHROME P450"/>
    <property type="match status" value="1"/>
</dbReference>
<evidence type="ECO:0000256" key="2">
    <source>
        <dbReference type="ARBA" id="ARBA00010617"/>
    </source>
</evidence>
<dbReference type="InterPro" id="IPR017972">
    <property type="entry name" value="Cyt_P450_CS"/>
</dbReference>
<comment type="cofactor">
    <cofactor evidence="1 6">
        <name>heme</name>
        <dbReference type="ChEBI" id="CHEBI:30413"/>
    </cofactor>
</comment>
<keyword evidence="7 8" id="KW-0503">Monooxygenase</keyword>
<dbReference type="InterPro" id="IPR036396">
    <property type="entry name" value="Cyt_P450_sf"/>
</dbReference>
<evidence type="ECO:0000256" key="7">
    <source>
        <dbReference type="RuleBase" id="RU000461"/>
    </source>
</evidence>
<dbReference type="Gene3D" id="1.10.630.10">
    <property type="entry name" value="Cytochrome P450"/>
    <property type="match status" value="1"/>
</dbReference>
<feature type="binding site" description="axial binding residue" evidence="6">
    <location>
        <position position="430"/>
    </location>
    <ligand>
        <name>heme</name>
        <dbReference type="ChEBI" id="CHEBI:30413"/>
    </ligand>
    <ligandPart>
        <name>Fe</name>
        <dbReference type="ChEBI" id="CHEBI:18248"/>
    </ligandPart>
</feature>
<dbReference type="Pfam" id="PF00067">
    <property type="entry name" value="p450"/>
    <property type="match status" value="1"/>
</dbReference>
<keyword evidence="9" id="KW-1185">Reference proteome</keyword>
<keyword evidence="5 6" id="KW-0408">Iron</keyword>
<dbReference type="GO" id="GO:0020037">
    <property type="term" value="F:heme binding"/>
    <property type="evidence" value="ECO:0007669"/>
    <property type="project" value="InterPro"/>
</dbReference>